<comment type="caution">
    <text evidence="1">The sequence shown here is derived from an EMBL/GenBank/DDBJ whole genome shotgun (WGS) entry which is preliminary data.</text>
</comment>
<organism evidence="1 2">
    <name type="scientific">Roseateles asaccharophilus</name>
    <dbReference type="NCBI Taxonomy" id="582607"/>
    <lineage>
        <taxon>Bacteria</taxon>
        <taxon>Pseudomonadati</taxon>
        <taxon>Pseudomonadota</taxon>
        <taxon>Betaproteobacteria</taxon>
        <taxon>Burkholderiales</taxon>
        <taxon>Sphaerotilaceae</taxon>
        <taxon>Roseateles</taxon>
    </lineage>
</organism>
<dbReference type="SUPFAM" id="SSF53850">
    <property type="entry name" value="Periplasmic binding protein-like II"/>
    <property type="match status" value="1"/>
</dbReference>
<sequence>MTQAGCSRDLQVPVAAIGMAVTVKGGEIGGIYPELLRSEGTKTGCAVAFQVVPRARQELLFETGQSDMLVPARRSARRDLHGTFVPIIRSRAVLLSMRTRQLPATSVADLLRHRELRVAVVRGYDYDGSYQSLVKQLRTEGRLIESADPVSLARDLDAGIADVAVVTPTAVTGALRSDPKLSGWVERLQVQPAPELAWGESGAYVSRRSSLSEADRQRALQMLEGIGRSGDAWRAFQRYHPDENLNESVRPR</sequence>
<keyword evidence="2" id="KW-1185">Reference proteome</keyword>
<dbReference type="Gene3D" id="3.40.190.10">
    <property type="entry name" value="Periplasmic binding protein-like II"/>
    <property type="match status" value="2"/>
</dbReference>
<evidence type="ECO:0000313" key="2">
    <source>
        <dbReference type="Proteomes" id="UP001180825"/>
    </source>
</evidence>
<reference evidence="1 2" key="1">
    <citation type="submission" date="2023-07" db="EMBL/GenBank/DDBJ databases">
        <title>Sorghum-associated microbial communities from plants grown in Nebraska, USA.</title>
        <authorList>
            <person name="Schachtman D."/>
        </authorList>
    </citation>
    <scope>NUCLEOTIDE SEQUENCE [LARGE SCALE GENOMIC DNA]</scope>
    <source>
        <strain evidence="1 2">BE316</strain>
    </source>
</reference>
<evidence type="ECO:0000313" key="1">
    <source>
        <dbReference type="EMBL" id="MDR7334338.1"/>
    </source>
</evidence>
<name>A0ABU2AEB3_9BURK</name>
<protein>
    <submittedName>
        <fullName evidence="1">Polar amino acid transport system substrate-binding protein</fullName>
    </submittedName>
</protein>
<dbReference type="EMBL" id="JAVDXV010000007">
    <property type="protein sequence ID" value="MDR7334338.1"/>
    <property type="molecule type" value="Genomic_DNA"/>
</dbReference>
<accession>A0ABU2AEB3</accession>
<gene>
    <name evidence="1" type="ORF">J2X21_003494</name>
</gene>
<dbReference type="Proteomes" id="UP001180825">
    <property type="component" value="Unassembled WGS sequence"/>
</dbReference>
<dbReference type="RefSeq" id="WP_310330691.1">
    <property type="nucleotide sequence ID" value="NZ_JAVDXV010000007.1"/>
</dbReference>
<proteinExistence type="predicted"/>